<dbReference type="AlphaFoldDB" id="A0A5Q0M451"/>
<dbReference type="Proteomes" id="UP000326780">
    <property type="component" value="Chromosome"/>
</dbReference>
<feature type="chain" id="PRO_5024878046" description="Lipoprotein" evidence="1">
    <location>
        <begin position="20"/>
        <end position="234"/>
    </location>
</feature>
<evidence type="ECO:0000256" key="1">
    <source>
        <dbReference type="SAM" id="SignalP"/>
    </source>
</evidence>
<feature type="signal peptide" evidence="1">
    <location>
        <begin position="1"/>
        <end position="19"/>
    </location>
</feature>
<protein>
    <recommendedName>
        <fullName evidence="4">Lipoprotein</fullName>
    </recommendedName>
</protein>
<sequence>MKKIAAIVMAFLVTGCVTAPPVKPPEIQITNIPSLNVEATADIGETLVAKGKLYVFDGLDLQERITDNGIMREYIVEPNAMRLEREDADGTQFFFASPGAYWINDKYTRRRAEPFGGYLTRKKNGTLQLIGSYDMTGAGKINPAAPRHRVGKIVDKTQPNFRQELLYGGRIGNQIKITYREFAGDLIRPGFTQEAQYDLSTEQTIGFKSVRIEVIEATNTRIRYKVLASFPDSL</sequence>
<reference evidence="2 3" key="1">
    <citation type="submission" date="2019-10" db="EMBL/GenBank/DDBJ databases">
        <title>Complete genome sequence of Variovorax paradoxus 5C-2.</title>
        <authorList>
            <person name="Gogoleva N.E."/>
            <person name="Balkin A.S."/>
        </authorList>
    </citation>
    <scope>NUCLEOTIDE SEQUENCE [LARGE SCALE GENOMIC DNA]</scope>
    <source>
        <strain evidence="2 3">5C-2</strain>
    </source>
</reference>
<gene>
    <name evidence="2" type="ORF">GFK26_11080</name>
</gene>
<proteinExistence type="predicted"/>
<accession>A0A5Q0M451</accession>
<dbReference type="EMBL" id="CP045644">
    <property type="protein sequence ID" value="QFZ83265.1"/>
    <property type="molecule type" value="Genomic_DNA"/>
</dbReference>
<organism evidence="2 3">
    <name type="scientific">Variovorax paradoxus</name>
    <dbReference type="NCBI Taxonomy" id="34073"/>
    <lineage>
        <taxon>Bacteria</taxon>
        <taxon>Pseudomonadati</taxon>
        <taxon>Pseudomonadota</taxon>
        <taxon>Betaproteobacteria</taxon>
        <taxon>Burkholderiales</taxon>
        <taxon>Comamonadaceae</taxon>
        <taxon>Variovorax</taxon>
    </lineage>
</organism>
<dbReference type="PROSITE" id="PS51257">
    <property type="entry name" value="PROKAR_LIPOPROTEIN"/>
    <property type="match status" value="1"/>
</dbReference>
<keyword evidence="1" id="KW-0732">Signal</keyword>
<evidence type="ECO:0000313" key="3">
    <source>
        <dbReference type="Proteomes" id="UP000326780"/>
    </source>
</evidence>
<evidence type="ECO:0008006" key="4">
    <source>
        <dbReference type="Google" id="ProtNLM"/>
    </source>
</evidence>
<name>A0A5Q0M451_VARPD</name>
<dbReference type="RefSeq" id="WP_153282003.1">
    <property type="nucleotide sequence ID" value="NZ_CP045644.1"/>
</dbReference>
<evidence type="ECO:0000313" key="2">
    <source>
        <dbReference type="EMBL" id="QFZ83265.1"/>
    </source>
</evidence>